<proteinExistence type="predicted"/>
<dbReference type="Pfam" id="PF14964">
    <property type="entry name" value="INTS15"/>
    <property type="match status" value="1"/>
</dbReference>
<accession>A0A2R5LCX7</accession>
<protein>
    <submittedName>
        <fullName evidence="1">Uncharacterized protein</fullName>
    </submittedName>
</protein>
<name>A0A2R5LCX7_9ACAR</name>
<dbReference type="PANTHER" id="PTHR14540">
    <property type="entry name" value="INTEGRATOR COMPLEX SUBUNIT 15"/>
    <property type="match status" value="1"/>
</dbReference>
<dbReference type="EMBL" id="GGLE01003179">
    <property type="protein sequence ID" value="MBY07305.1"/>
    <property type="molecule type" value="Transcribed_RNA"/>
</dbReference>
<organism evidence="1">
    <name type="scientific">Ornithodoros turicata</name>
    <dbReference type="NCBI Taxonomy" id="34597"/>
    <lineage>
        <taxon>Eukaryota</taxon>
        <taxon>Metazoa</taxon>
        <taxon>Ecdysozoa</taxon>
        <taxon>Arthropoda</taxon>
        <taxon>Chelicerata</taxon>
        <taxon>Arachnida</taxon>
        <taxon>Acari</taxon>
        <taxon>Parasitiformes</taxon>
        <taxon>Ixodida</taxon>
        <taxon>Ixodoidea</taxon>
        <taxon>Argasidae</taxon>
        <taxon>Ornithodorinae</taxon>
        <taxon>Ornithodoros</taxon>
    </lineage>
</organism>
<dbReference type="PANTHER" id="PTHR14540:SF2">
    <property type="entry name" value="INTEGRATOR COMPLEX SUBUNIT 15"/>
    <property type="match status" value="1"/>
</dbReference>
<dbReference type="KEGG" id="oti:135391127"/>
<evidence type="ECO:0000313" key="1">
    <source>
        <dbReference type="EMBL" id="MBY07305.1"/>
    </source>
</evidence>
<dbReference type="InterPro" id="IPR027844">
    <property type="entry name" value="INTS15"/>
</dbReference>
<dbReference type="AlphaFoldDB" id="A0A2R5LCX7"/>
<sequence>MTDVRASLRKIEFPAVVYEALRQMQKLLTNEARSPTYAHVAKEISDEFIFNDCDRRGNPRRRKLSAVRELQIIEVIASTLQSTKPDMCQKIFFILFPTADPTVMESRITIISRLVSLAIALKSQNTLNCAGFWMHVCGCTSELSLTVVQHVVGDYFNLIPTSADRMKELAGISPLFCASMATSLTHMTQANPAVEVIELLATWVRAQPFLCFTPMEAIPPQLYTQCLQTFLPGLMTWCVLAPVTASHSNLSPEMLAKQNELYSYLHYALLEMLIRASQVTPRAPMVLTFLPTLYVLQVADTLKRIANPNAKSTELALNRLGQILQAAFTSKCIHGNMDAMFQMLKQLPPNRLLRIILSRWETKKY</sequence>
<dbReference type="RefSeq" id="XP_064477296.1">
    <property type="nucleotide sequence ID" value="XM_064621226.1"/>
</dbReference>
<dbReference type="GeneID" id="135391127"/>
<reference evidence="1" key="1">
    <citation type="submission" date="2018-03" db="EMBL/GenBank/DDBJ databases">
        <title>The relapsing fever spirochete Borrelia turicatae persists in the highly oxidative environment of its soft-bodied tick vector.</title>
        <authorList>
            <person name="Bourret T.J."/>
            <person name="Boyle W.K."/>
            <person name="Valenzuela J.G."/>
            <person name="Oliveira F."/>
            <person name="Lopez J.E."/>
        </authorList>
    </citation>
    <scope>NUCLEOTIDE SEQUENCE</scope>
    <source>
        <strain evidence="1">Kansas strain/isolate</strain>
        <tissue evidence="1">Salivary glands</tissue>
    </source>
</reference>